<dbReference type="STRING" id="1499688.BN000_02284"/>
<dbReference type="AlphaFoldDB" id="A0A0U1NWG5"/>
<name>A0A0U1NWG5_9BACI</name>
<keyword evidence="1" id="KW-0472">Membrane</keyword>
<feature type="transmembrane region" description="Helical" evidence="1">
    <location>
        <begin position="90"/>
        <end position="118"/>
    </location>
</feature>
<dbReference type="RefSeq" id="WP_090634249.1">
    <property type="nucleotide sequence ID" value="NZ_CVRB01000002.1"/>
</dbReference>
<keyword evidence="3" id="KW-1185">Reference proteome</keyword>
<keyword evidence="1" id="KW-0812">Transmembrane</keyword>
<gene>
    <name evidence="2" type="ORF">BN000_02284</name>
</gene>
<evidence type="ECO:0000313" key="3">
    <source>
        <dbReference type="Proteomes" id="UP000199087"/>
    </source>
</evidence>
<reference evidence="3" key="1">
    <citation type="submission" date="2015-05" db="EMBL/GenBank/DDBJ databases">
        <authorList>
            <person name="Urmite Genomes"/>
        </authorList>
    </citation>
    <scope>NUCLEOTIDE SEQUENCE [LARGE SCALE GENOMIC DNA]</scope>
    <source>
        <strain evidence="3">LF1</strain>
    </source>
</reference>
<dbReference type="Proteomes" id="UP000199087">
    <property type="component" value="Unassembled WGS sequence"/>
</dbReference>
<evidence type="ECO:0000256" key="1">
    <source>
        <dbReference type="SAM" id="Phobius"/>
    </source>
</evidence>
<dbReference type="OrthoDB" id="1955013at2"/>
<keyword evidence="1" id="KW-1133">Transmembrane helix</keyword>
<organism evidence="2 3">
    <name type="scientific">Neobacillus massiliamazoniensis</name>
    <dbReference type="NCBI Taxonomy" id="1499688"/>
    <lineage>
        <taxon>Bacteria</taxon>
        <taxon>Bacillati</taxon>
        <taxon>Bacillota</taxon>
        <taxon>Bacilli</taxon>
        <taxon>Bacillales</taxon>
        <taxon>Bacillaceae</taxon>
        <taxon>Neobacillus</taxon>
    </lineage>
</organism>
<accession>A0A0U1NWG5</accession>
<evidence type="ECO:0000313" key="2">
    <source>
        <dbReference type="EMBL" id="CRK82360.1"/>
    </source>
</evidence>
<protein>
    <submittedName>
        <fullName evidence="2">Group-specific protein</fullName>
    </submittedName>
</protein>
<dbReference type="EMBL" id="CVRB01000002">
    <property type="protein sequence ID" value="CRK82360.1"/>
    <property type="molecule type" value="Genomic_DNA"/>
</dbReference>
<proteinExistence type="predicted"/>
<sequence length="154" mass="17738">MKHFTHDEWLKYVKDEINEKSRNEFESHLYECDHCLNLYLQAVEESETSLPILSNETTFTDLVMVEVTKEKQTKAEPSNNNKKPFYQQALFHYFLAAAATILLMVTGAFHSIAAYAGAIESSHFQEKQPSVTEGVINKTFAWIDSIEKKEVDKK</sequence>